<dbReference type="AlphaFoldDB" id="A0A5C6X5C5"/>
<dbReference type="RefSeq" id="WP_146982968.1">
    <property type="nucleotide sequence ID" value="NZ_VOSM01000014.1"/>
</dbReference>
<dbReference type="Proteomes" id="UP000321412">
    <property type="component" value="Unassembled WGS sequence"/>
</dbReference>
<organism evidence="1 2">
    <name type="scientific">Lujinxingia vulgaris</name>
    <dbReference type="NCBI Taxonomy" id="2600176"/>
    <lineage>
        <taxon>Bacteria</taxon>
        <taxon>Deltaproteobacteria</taxon>
        <taxon>Bradymonadales</taxon>
        <taxon>Lujinxingiaceae</taxon>
        <taxon>Lujinxingia</taxon>
    </lineage>
</organism>
<evidence type="ECO:0000313" key="2">
    <source>
        <dbReference type="Proteomes" id="UP000321412"/>
    </source>
</evidence>
<keyword evidence="2" id="KW-1185">Reference proteome</keyword>
<dbReference type="EMBL" id="VOSM01000014">
    <property type="protein sequence ID" value="TXD34246.1"/>
    <property type="molecule type" value="Genomic_DNA"/>
</dbReference>
<name>A0A5C6X5C5_9DELT</name>
<gene>
    <name evidence="1" type="ORF">FRC98_18805</name>
</gene>
<evidence type="ECO:0000313" key="1">
    <source>
        <dbReference type="EMBL" id="TXD34246.1"/>
    </source>
</evidence>
<protein>
    <submittedName>
        <fullName evidence="1">Uncharacterized protein</fullName>
    </submittedName>
</protein>
<proteinExistence type="predicted"/>
<comment type="caution">
    <text evidence="1">The sequence shown here is derived from an EMBL/GenBank/DDBJ whole genome shotgun (WGS) entry which is preliminary data.</text>
</comment>
<accession>A0A5C6X5C5</accession>
<sequence>MLEDLDGQQVDAFVVDDALAIRCHHVEKFAGVDDGLISDGRDPVEKGVQPTLSVAVASHGVESTVVLLAVAFEEEA</sequence>
<reference evidence="1 2" key="1">
    <citation type="submission" date="2019-08" db="EMBL/GenBank/DDBJ databases">
        <title>Bradymonadales sp. TMQ4.</title>
        <authorList>
            <person name="Liang Q."/>
        </authorList>
    </citation>
    <scope>NUCLEOTIDE SEQUENCE [LARGE SCALE GENOMIC DNA]</scope>
    <source>
        <strain evidence="1 2">TMQ4</strain>
    </source>
</reference>